<proteinExistence type="predicted"/>
<evidence type="ECO:0000313" key="1">
    <source>
        <dbReference type="EMBL" id="MPC25890.1"/>
    </source>
</evidence>
<name>A0A5B7DWJ6_PORTR</name>
<accession>A0A5B7DWJ6</accession>
<evidence type="ECO:0000313" key="2">
    <source>
        <dbReference type="Proteomes" id="UP000324222"/>
    </source>
</evidence>
<comment type="caution">
    <text evidence="1">The sequence shown here is derived from an EMBL/GenBank/DDBJ whole genome shotgun (WGS) entry which is preliminary data.</text>
</comment>
<dbReference type="AlphaFoldDB" id="A0A5B7DWJ6"/>
<dbReference type="Proteomes" id="UP000324222">
    <property type="component" value="Unassembled WGS sequence"/>
</dbReference>
<protein>
    <submittedName>
        <fullName evidence="1">Uncharacterized protein</fullName>
    </submittedName>
</protein>
<sequence length="62" mass="7108">MAQMREQWRNTSSHHDSYTDTEAVLWCVLGGSDVMLVAGTQHNAMIEKDLPPPYILQKLHQQ</sequence>
<reference evidence="1 2" key="1">
    <citation type="submission" date="2019-05" db="EMBL/GenBank/DDBJ databases">
        <title>Another draft genome of Portunus trituberculatus and its Hox gene families provides insights of decapod evolution.</title>
        <authorList>
            <person name="Jeong J.-H."/>
            <person name="Song I."/>
            <person name="Kim S."/>
            <person name="Choi T."/>
            <person name="Kim D."/>
            <person name="Ryu S."/>
            <person name="Kim W."/>
        </authorList>
    </citation>
    <scope>NUCLEOTIDE SEQUENCE [LARGE SCALE GENOMIC DNA]</scope>
    <source>
        <tissue evidence="1">Muscle</tissue>
    </source>
</reference>
<keyword evidence="2" id="KW-1185">Reference proteome</keyword>
<dbReference type="EMBL" id="VSRR010001524">
    <property type="protein sequence ID" value="MPC25890.1"/>
    <property type="molecule type" value="Genomic_DNA"/>
</dbReference>
<gene>
    <name evidence="1" type="ORF">E2C01_019015</name>
</gene>
<organism evidence="1 2">
    <name type="scientific">Portunus trituberculatus</name>
    <name type="common">Swimming crab</name>
    <name type="synonym">Neptunus trituberculatus</name>
    <dbReference type="NCBI Taxonomy" id="210409"/>
    <lineage>
        <taxon>Eukaryota</taxon>
        <taxon>Metazoa</taxon>
        <taxon>Ecdysozoa</taxon>
        <taxon>Arthropoda</taxon>
        <taxon>Crustacea</taxon>
        <taxon>Multicrustacea</taxon>
        <taxon>Malacostraca</taxon>
        <taxon>Eumalacostraca</taxon>
        <taxon>Eucarida</taxon>
        <taxon>Decapoda</taxon>
        <taxon>Pleocyemata</taxon>
        <taxon>Brachyura</taxon>
        <taxon>Eubrachyura</taxon>
        <taxon>Portunoidea</taxon>
        <taxon>Portunidae</taxon>
        <taxon>Portuninae</taxon>
        <taxon>Portunus</taxon>
    </lineage>
</organism>